<dbReference type="EMBL" id="JBHSXN010000004">
    <property type="protein sequence ID" value="MFC6954833.1"/>
    <property type="molecule type" value="Genomic_DNA"/>
</dbReference>
<dbReference type="Proteomes" id="UP001596395">
    <property type="component" value="Unassembled WGS sequence"/>
</dbReference>
<dbReference type="InterPro" id="IPR016024">
    <property type="entry name" value="ARM-type_fold"/>
</dbReference>
<organism evidence="1 2">
    <name type="scientific">Halorubellus litoreus</name>
    <dbReference type="NCBI Taxonomy" id="755308"/>
    <lineage>
        <taxon>Archaea</taxon>
        <taxon>Methanobacteriati</taxon>
        <taxon>Methanobacteriota</taxon>
        <taxon>Stenosarchaea group</taxon>
        <taxon>Halobacteria</taxon>
        <taxon>Halobacteriales</taxon>
        <taxon>Halorubellaceae</taxon>
        <taxon>Halorubellus</taxon>
    </lineage>
</organism>
<dbReference type="RefSeq" id="WP_336351776.1">
    <property type="nucleotide sequence ID" value="NZ_JAZAQL010000004.1"/>
</dbReference>
<sequence length="886" mass="97882">MCVRHPSKQEDIAIQRIRAEITRGKGQLPSTIYTREATLAKIPWTLCEAEEFPELLADIAVVLREQVSFSMSNATSLFDMARSSEEVQRHCVRQIGLFDIERRLAANGLLAGDERLLRALSKTIKQGNIVDSSLEEMVGYATFDHQPSTSKILVTVLDQLLFAASPNTVRRNSNVLKETRDAVINRILKESTPDDVDRTDARAAAVLLTHPQLGTGGVEQANAVIDKFEAASEPLVQFWGRYIRTLLSDRLSQDRKTQPRDLVNRLKETIAAAEKFKDDRDAVAIWGLGRAIAQTSNPEYRNDWIDVLSTIKIFSNDDLHLEVFETLYILTLADVLVERDLPILFERLQAAIASFSHAKTAAIRLLQALVDKGLTTEQFINSIFYSIILGDEIDGGLTNMKNILYFDSLVKATQGPGEGPFPVIVDALERGPGRHLIGELKRKILYGNIEEVELNHPGELLCKVASITDRDRTVFDDTFEDLLEAVFDSKYIQRKHSHTAIRYAAEANLLGSGLAERYLSEYSATELASGAEATHAAAAIISNYDSHEKLDLDAFIDALGSRIPDADWEESWAIRAALESIALLRTFGDPEEGIEFIGLWIDAASNTEGTPSAVPDDVFEALPATGSTASLTPLVERIQSENPNIRHQTIALLNDSIPREFDSYREQTEQRIPPLTGTSVQQLVHPLVEQISCGDNQPGFRSTALNVLAGYVERNWLTNEQIESVVSLARSLLHDDPENVAILLQVPQVVDQLGVRKIKGGLEQCALALEPTENSADRSGETLSLDGDLEAITEALVALSKSGNISPSDIVDVLNDTTRSNPSLLEAHAADLIPLLERNGVVEQADPSVAQSLDRAISNTVNDEEDLLKLLRIRTRVQKVAIRQTY</sequence>
<reference evidence="1 2" key="1">
    <citation type="journal article" date="2019" name="Int. J. Syst. Evol. Microbiol.">
        <title>The Global Catalogue of Microorganisms (GCM) 10K type strain sequencing project: providing services to taxonomists for standard genome sequencing and annotation.</title>
        <authorList>
            <consortium name="The Broad Institute Genomics Platform"/>
            <consortium name="The Broad Institute Genome Sequencing Center for Infectious Disease"/>
            <person name="Wu L."/>
            <person name="Ma J."/>
        </authorList>
    </citation>
    <scope>NUCLEOTIDE SEQUENCE [LARGE SCALE GENOMIC DNA]</scope>
    <source>
        <strain evidence="1 2">GX26</strain>
    </source>
</reference>
<keyword evidence="2" id="KW-1185">Reference proteome</keyword>
<evidence type="ECO:0008006" key="3">
    <source>
        <dbReference type="Google" id="ProtNLM"/>
    </source>
</evidence>
<gene>
    <name evidence="1" type="ORF">ACFQGB_18350</name>
</gene>
<evidence type="ECO:0000313" key="1">
    <source>
        <dbReference type="EMBL" id="MFC6954833.1"/>
    </source>
</evidence>
<protein>
    <recommendedName>
        <fullName evidence="3">HEAT repeat-containing protein</fullName>
    </recommendedName>
</protein>
<comment type="caution">
    <text evidence="1">The sequence shown here is derived from an EMBL/GenBank/DDBJ whole genome shotgun (WGS) entry which is preliminary data.</text>
</comment>
<name>A0ABD5VJC4_9EURY</name>
<accession>A0ABD5VJC4</accession>
<dbReference type="SUPFAM" id="SSF48371">
    <property type="entry name" value="ARM repeat"/>
    <property type="match status" value="1"/>
</dbReference>
<evidence type="ECO:0000313" key="2">
    <source>
        <dbReference type="Proteomes" id="UP001596395"/>
    </source>
</evidence>
<proteinExistence type="predicted"/>
<dbReference type="AlphaFoldDB" id="A0ABD5VJC4"/>